<dbReference type="GO" id="GO:0017004">
    <property type="term" value="P:cytochrome complex assembly"/>
    <property type="evidence" value="ECO:0007669"/>
    <property type="project" value="InterPro"/>
</dbReference>
<sequence>MTPLDLGSWAAEALTGSMAGAIPVAVFAGLLSFFSPCVLPLIPGYLSYVTGLGAADVIEGRRRARTVVGTVLFVVGFTVVFVATGTIIGTLGEVLMGHRRAIESVVGALTVVLGAMFAGLVPLGRRELRIHRLPRAGLAAAPILGVAFGLGWTPCIGPALSVVYGLSLTQGSAPRGAVLATCYSLGLGIPFIAVAAALTWMARTIDAVRTYQHGVQRFGGILLMAIGVLLVTGWWESIMTMLRTWAAKFGAVI</sequence>
<name>A0AAD1KNS5_9ACTN</name>
<evidence type="ECO:0000313" key="9">
    <source>
        <dbReference type="Proteomes" id="UP000825072"/>
    </source>
</evidence>
<evidence type="ECO:0000256" key="2">
    <source>
        <dbReference type="ARBA" id="ARBA00006143"/>
    </source>
</evidence>
<keyword evidence="5 6" id="KW-0472">Membrane</keyword>
<feature type="transmembrane region" description="Helical" evidence="6">
    <location>
        <begin position="214"/>
        <end position="235"/>
    </location>
</feature>
<feature type="transmembrane region" description="Helical" evidence="6">
    <location>
        <begin position="67"/>
        <end position="92"/>
    </location>
</feature>
<dbReference type="InterPro" id="IPR003834">
    <property type="entry name" value="Cyt_c_assmbl_TM_dom"/>
</dbReference>
<dbReference type="AlphaFoldDB" id="A0AAD1KNS5"/>
<feature type="transmembrane region" description="Helical" evidence="6">
    <location>
        <begin position="104"/>
        <end position="124"/>
    </location>
</feature>
<proteinExistence type="inferred from homology"/>
<comment type="subcellular location">
    <subcellularLocation>
        <location evidence="1">Membrane</location>
        <topology evidence="1">Multi-pass membrane protein</topology>
    </subcellularLocation>
</comment>
<feature type="transmembrane region" description="Helical" evidence="6">
    <location>
        <begin position="176"/>
        <end position="202"/>
    </location>
</feature>
<dbReference type="EMBL" id="AP024747">
    <property type="protein sequence ID" value="BCY24371.1"/>
    <property type="molecule type" value="Genomic_DNA"/>
</dbReference>
<dbReference type="GO" id="GO:0016020">
    <property type="term" value="C:membrane"/>
    <property type="evidence" value="ECO:0007669"/>
    <property type="project" value="UniProtKB-SubCell"/>
</dbReference>
<accession>A0AAD1KNS5</accession>
<evidence type="ECO:0000259" key="7">
    <source>
        <dbReference type="Pfam" id="PF02683"/>
    </source>
</evidence>
<dbReference type="PANTHER" id="PTHR31272">
    <property type="entry name" value="CYTOCHROME C-TYPE BIOGENESIS PROTEIN HI_1454-RELATED"/>
    <property type="match status" value="1"/>
</dbReference>
<keyword evidence="4 6" id="KW-1133">Transmembrane helix</keyword>
<protein>
    <submittedName>
        <fullName evidence="8">Cytochrome C biogenesis protein CcdA</fullName>
    </submittedName>
</protein>
<dbReference type="InterPro" id="IPR051790">
    <property type="entry name" value="Cytochrome_c-biogenesis_DsbD"/>
</dbReference>
<feature type="domain" description="Cytochrome C biogenesis protein transmembrane" evidence="7">
    <location>
        <begin position="22"/>
        <end position="231"/>
    </location>
</feature>
<dbReference type="PANTHER" id="PTHR31272:SF4">
    <property type="entry name" value="CYTOCHROME C-TYPE BIOGENESIS PROTEIN HI_1454-RELATED"/>
    <property type="match status" value="1"/>
</dbReference>
<dbReference type="Proteomes" id="UP000825072">
    <property type="component" value="Chromosome 1"/>
</dbReference>
<evidence type="ECO:0000256" key="5">
    <source>
        <dbReference type="ARBA" id="ARBA00023136"/>
    </source>
</evidence>
<gene>
    <name evidence="8" type="ORF">KB1_03610</name>
</gene>
<evidence type="ECO:0000256" key="6">
    <source>
        <dbReference type="SAM" id="Phobius"/>
    </source>
</evidence>
<evidence type="ECO:0000256" key="4">
    <source>
        <dbReference type="ARBA" id="ARBA00022989"/>
    </source>
</evidence>
<evidence type="ECO:0000313" key="8">
    <source>
        <dbReference type="EMBL" id="BCY24371.1"/>
    </source>
</evidence>
<evidence type="ECO:0000256" key="3">
    <source>
        <dbReference type="ARBA" id="ARBA00022692"/>
    </source>
</evidence>
<evidence type="ECO:0000256" key="1">
    <source>
        <dbReference type="ARBA" id="ARBA00004141"/>
    </source>
</evidence>
<feature type="transmembrane region" description="Helical" evidence="6">
    <location>
        <begin position="136"/>
        <end position="164"/>
    </location>
</feature>
<feature type="transmembrane region" description="Helical" evidence="6">
    <location>
        <begin position="20"/>
        <end position="46"/>
    </location>
</feature>
<organism evidence="8 9">
    <name type="scientific">Cutibacterium modestum</name>
    <dbReference type="NCBI Taxonomy" id="2559073"/>
    <lineage>
        <taxon>Bacteria</taxon>
        <taxon>Bacillati</taxon>
        <taxon>Actinomycetota</taxon>
        <taxon>Actinomycetes</taxon>
        <taxon>Propionibacteriales</taxon>
        <taxon>Propionibacteriaceae</taxon>
        <taxon>Cutibacterium</taxon>
    </lineage>
</organism>
<dbReference type="Pfam" id="PF02683">
    <property type="entry name" value="DsbD_TM"/>
    <property type="match status" value="1"/>
</dbReference>
<comment type="similarity">
    <text evidence="2">Belongs to the DsbD family.</text>
</comment>
<keyword evidence="3 6" id="KW-0812">Transmembrane</keyword>
<reference evidence="8" key="1">
    <citation type="submission" date="2021-06" db="EMBL/GenBank/DDBJ databases">
        <title>Genome sequence of Cutibacterium modestum strain KB17-24694.</title>
        <authorList>
            <person name="Dekio I."/>
            <person name="Asahina A."/>
            <person name="Nishida M."/>
        </authorList>
    </citation>
    <scope>NUCLEOTIDE SEQUENCE</scope>
    <source>
        <strain evidence="8">KB17-24694</strain>
    </source>
</reference>